<name>A0ABC9N5D9_BACUC</name>
<gene>
    <name evidence="5" type="ORF">BACUNI_04464</name>
</gene>
<dbReference type="SUPFAM" id="SSF54862">
    <property type="entry name" value="4Fe-4S ferredoxins"/>
    <property type="match status" value="1"/>
</dbReference>
<evidence type="ECO:0000256" key="3">
    <source>
        <dbReference type="ARBA" id="ARBA00023014"/>
    </source>
</evidence>
<dbReference type="AlphaFoldDB" id="A0ABC9N5D9"/>
<accession>A0ABC9N5D9</accession>
<dbReference type="GO" id="GO:0051536">
    <property type="term" value="F:iron-sulfur cluster binding"/>
    <property type="evidence" value="ECO:0007669"/>
    <property type="project" value="UniProtKB-KW"/>
</dbReference>
<reference evidence="5" key="2">
    <citation type="submission" date="2013-11" db="EMBL/GenBank/DDBJ databases">
        <title>Draft genome sequence of Bacteroides uniformis (ATCC 8492).</title>
        <authorList>
            <person name="Sudarsanam P."/>
            <person name="Ley R."/>
            <person name="Guruge J."/>
            <person name="Turnbaugh P.J."/>
            <person name="Mahowald M."/>
            <person name="Liep D."/>
            <person name="Gordon J."/>
        </authorList>
    </citation>
    <scope>NUCLEOTIDE SEQUENCE</scope>
    <source>
        <strain evidence="5">ATCC 8492</strain>
    </source>
</reference>
<dbReference type="InterPro" id="IPR029039">
    <property type="entry name" value="Flavoprotein-like_sf"/>
</dbReference>
<dbReference type="InterPro" id="IPR017900">
    <property type="entry name" value="4Fe4S_Fe_S_CS"/>
</dbReference>
<proteinExistence type="predicted"/>
<dbReference type="EMBL" id="AAYH02000049">
    <property type="protein sequence ID" value="EDO51914.1"/>
    <property type="molecule type" value="Genomic_DNA"/>
</dbReference>
<dbReference type="Gene3D" id="3.40.50.360">
    <property type="match status" value="1"/>
</dbReference>
<keyword evidence="6" id="KW-1185">Reference proteome</keyword>
<feature type="domain" description="4Fe-4S ferredoxin-type" evidence="4">
    <location>
        <begin position="239"/>
        <end position="268"/>
    </location>
</feature>
<dbReference type="SUPFAM" id="SSF52218">
    <property type="entry name" value="Flavoproteins"/>
    <property type="match status" value="1"/>
</dbReference>
<dbReference type="InterPro" id="IPR017896">
    <property type="entry name" value="4Fe4S_Fe-S-bd"/>
</dbReference>
<comment type="caution">
    <text evidence="5">The sequence shown here is derived from an EMBL/GenBank/DDBJ whole genome shotgun (WGS) entry which is preliminary data.</text>
</comment>
<dbReference type="GO" id="GO:0046872">
    <property type="term" value="F:metal ion binding"/>
    <property type="evidence" value="ECO:0007669"/>
    <property type="project" value="UniProtKB-KW"/>
</dbReference>
<dbReference type="Gene3D" id="3.30.70.20">
    <property type="match status" value="1"/>
</dbReference>
<keyword evidence="1" id="KW-0479">Metal-binding</keyword>
<evidence type="ECO:0000256" key="1">
    <source>
        <dbReference type="ARBA" id="ARBA00022723"/>
    </source>
</evidence>
<dbReference type="Pfam" id="PF00037">
    <property type="entry name" value="Fer4"/>
    <property type="match status" value="1"/>
</dbReference>
<feature type="domain" description="4Fe-4S ferredoxin-type" evidence="4">
    <location>
        <begin position="273"/>
        <end position="296"/>
    </location>
</feature>
<evidence type="ECO:0000259" key="4">
    <source>
        <dbReference type="PROSITE" id="PS51379"/>
    </source>
</evidence>
<reference evidence="5" key="1">
    <citation type="submission" date="2007-06" db="EMBL/GenBank/DDBJ databases">
        <authorList>
            <person name="Fulton L."/>
            <person name="Clifton S."/>
            <person name="Fulton B."/>
            <person name="Xu J."/>
            <person name="Minx P."/>
            <person name="Pepin K.H."/>
            <person name="Johnson M."/>
            <person name="Thiruvilangam P."/>
            <person name="Bhonagiri V."/>
            <person name="Nash W.E."/>
            <person name="Mardis E.R."/>
            <person name="Wilson R.K."/>
        </authorList>
    </citation>
    <scope>NUCLEOTIDE SEQUENCE [LARGE SCALE GENOMIC DNA]</scope>
    <source>
        <strain evidence="5">ATCC 8492</strain>
    </source>
</reference>
<organism evidence="5 6">
    <name type="scientific">Bacteroides uniformis (strain ATCC 8492 / DSM 6597 / CCUG 4942 / CIP 103695 / JCM 5828 / KCTC 5204 / NCTC 13054 / VPI 0061)</name>
    <dbReference type="NCBI Taxonomy" id="411479"/>
    <lineage>
        <taxon>Bacteria</taxon>
        <taxon>Pseudomonadati</taxon>
        <taxon>Bacteroidota</taxon>
        <taxon>Bacteroidia</taxon>
        <taxon>Bacteroidales</taxon>
        <taxon>Bacteroidaceae</taxon>
        <taxon>Bacteroides</taxon>
    </lineage>
</organism>
<keyword evidence="3" id="KW-0411">Iron-sulfur</keyword>
<dbReference type="PANTHER" id="PTHR43122">
    <property type="entry name" value="FERREDOXIN SUBUNIT OF PYRUVATE:FLAVODOXIN OXIDOREDUCTASE-RELATED"/>
    <property type="match status" value="1"/>
</dbReference>
<evidence type="ECO:0000313" key="5">
    <source>
        <dbReference type="EMBL" id="EDO51914.1"/>
    </source>
</evidence>
<evidence type="ECO:0000313" key="6">
    <source>
        <dbReference type="Proteomes" id="UP000004110"/>
    </source>
</evidence>
<dbReference type="Proteomes" id="UP000004110">
    <property type="component" value="Unassembled WGS sequence"/>
</dbReference>
<keyword evidence="2" id="KW-0408">Iron</keyword>
<protein>
    <submittedName>
        <fullName evidence="5">4Fe-4S binding domain protein</fullName>
    </submittedName>
</protein>
<dbReference type="PROSITE" id="PS00198">
    <property type="entry name" value="4FE4S_FER_1"/>
    <property type="match status" value="1"/>
</dbReference>
<dbReference type="PROSITE" id="PS51379">
    <property type="entry name" value="4FE4S_FER_2"/>
    <property type="match status" value="2"/>
</dbReference>
<evidence type="ECO:0000256" key="2">
    <source>
        <dbReference type="ARBA" id="ARBA00023004"/>
    </source>
</evidence>
<sequence length="315" mass="35174">MFQRCKGNKYFWFHKQIIFFLNLKLYLCCINNNMKDWFMNIDEVQLITFSPTCTSKQVGEAIVHGTGISSVSKVDLTLEAAGKREVPSHALAVITVPVYGGHVAPLALERMKELHADGAPAVVVVVYGNRAYEKALVELDAFVTRLGFKVIAGATFVGEHSYSSEKYPVAAGRPDADDLEYAKLFGEKIRAKIAAAEDMEKLYGVDVTRIQRPRQPFFPLLRFLRRVVKLRKSGVPMPRTPQVDAERCTHCGYCVKHCPAGAIIKGDECNTVAEKCIKCCACVKGCPQKARTYDTPFAVLLSDCFKKQKEDRIIL</sequence>
<dbReference type="PANTHER" id="PTHR43122:SF1">
    <property type="entry name" value="IRON-SULFUR-BINDING PROTEIN"/>
    <property type="match status" value="1"/>
</dbReference>